<dbReference type="InterPro" id="IPR028082">
    <property type="entry name" value="Peripla_BP_I"/>
</dbReference>
<dbReference type="PANTHER" id="PTHR30146">
    <property type="entry name" value="LACI-RELATED TRANSCRIPTIONAL REPRESSOR"/>
    <property type="match status" value="1"/>
</dbReference>
<gene>
    <name evidence="5" type="ORF">SAMN04489747_1551</name>
</gene>
<evidence type="ECO:0000313" key="5">
    <source>
        <dbReference type="EMBL" id="SDD70379.1"/>
    </source>
</evidence>
<dbReference type="SMART" id="SM00354">
    <property type="entry name" value="HTH_LACI"/>
    <property type="match status" value="1"/>
</dbReference>
<dbReference type="CDD" id="cd01392">
    <property type="entry name" value="HTH_LacI"/>
    <property type="match status" value="1"/>
</dbReference>
<keyword evidence="6" id="KW-1185">Reference proteome</keyword>
<dbReference type="EMBL" id="LT629688">
    <property type="protein sequence ID" value="SDD70379.1"/>
    <property type="molecule type" value="Genomic_DNA"/>
</dbReference>
<dbReference type="Proteomes" id="UP000198546">
    <property type="component" value="Chromosome i"/>
</dbReference>
<dbReference type="SUPFAM" id="SSF53822">
    <property type="entry name" value="Periplasmic binding protein-like I"/>
    <property type="match status" value="1"/>
</dbReference>
<dbReference type="InterPro" id="IPR010982">
    <property type="entry name" value="Lambda_DNA-bd_dom_sf"/>
</dbReference>
<dbReference type="GO" id="GO:0000976">
    <property type="term" value="F:transcription cis-regulatory region binding"/>
    <property type="evidence" value="ECO:0007669"/>
    <property type="project" value="TreeGrafter"/>
</dbReference>
<accession>A0A1G6WX55</accession>
<reference evidence="5 6" key="1">
    <citation type="submission" date="2016-10" db="EMBL/GenBank/DDBJ databases">
        <authorList>
            <person name="de Groot N.N."/>
        </authorList>
    </citation>
    <scope>NUCLEOTIDE SEQUENCE [LARGE SCALE GENOMIC DNA]</scope>
    <source>
        <strain evidence="5 6">MON 2.2</strain>
    </source>
</reference>
<feature type="domain" description="HTH lacI-type" evidence="4">
    <location>
        <begin position="3"/>
        <end position="57"/>
    </location>
</feature>
<proteinExistence type="predicted"/>
<name>A0A1G6WX55_9ACTN</name>
<keyword evidence="3" id="KW-0804">Transcription</keyword>
<dbReference type="Gene3D" id="1.10.260.40">
    <property type="entry name" value="lambda repressor-like DNA-binding domains"/>
    <property type="match status" value="1"/>
</dbReference>
<dbReference type="PROSITE" id="PS00356">
    <property type="entry name" value="HTH_LACI_1"/>
    <property type="match status" value="1"/>
</dbReference>
<dbReference type="InterPro" id="IPR046335">
    <property type="entry name" value="LacI/GalR-like_sensor"/>
</dbReference>
<dbReference type="PANTHER" id="PTHR30146:SF109">
    <property type="entry name" value="HTH-TYPE TRANSCRIPTIONAL REGULATOR GALS"/>
    <property type="match status" value="1"/>
</dbReference>
<dbReference type="InterPro" id="IPR000843">
    <property type="entry name" value="HTH_LacI"/>
</dbReference>
<dbReference type="CDD" id="cd06267">
    <property type="entry name" value="PBP1_LacI_sugar_binding-like"/>
    <property type="match status" value="1"/>
</dbReference>
<keyword evidence="1" id="KW-0805">Transcription regulation</keyword>
<dbReference type="SUPFAM" id="SSF47413">
    <property type="entry name" value="lambda repressor-like DNA-binding domains"/>
    <property type="match status" value="1"/>
</dbReference>
<evidence type="ECO:0000259" key="4">
    <source>
        <dbReference type="PROSITE" id="PS50932"/>
    </source>
</evidence>
<sequence length="336" mass="36114">MRPRLADVAARAGVSMKTVSNVINDFPHVSESTRSKVTTAIEELGYRPNVSARNLARGRTGVIVLGVPRLDMPYFASLAMQLITAAEAASWWVQIRQTRGERANELRLLEEARDSRIDGMVLSVVALREADLADRPSTPLVLLGEHRFASVDHVGIDNAGAARLAVRHLLDTGRRHVVVVGGRRGADQRVVGAESALAERGETLGPAMHLAVEGVTGQHGEQAMDAFLAAGHAVDAVFCATDWLAMGVIRSLRLHGYRVPDDVAVMGFDDIPYDLAALPTLSTIAPDREQIARLAVESLLRQERPGPPEVRHAVADHRIVVRESTAATAPGGATPT</sequence>
<evidence type="ECO:0000256" key="1">
    <source>
        <dbReference type="ARBA" id="ARBA00023015"/>
    </source>
</evidence>
<dbReference type="AlphaFoldDB" id="A0A1G6WX55"/>
<dbReference type="GO" id="GO:0003700">
    <property type="term" value="F:DNA-binding transcription factor activity"/>
    <property type="evidence" value="ECO:0007669"/>
    <property type="project" value="TreeGrafter"/>
</dbReference>
<dbReference type="Pfam" id="PF13377">
    <property type="entry name" value="Peripla_BP_3"/>
    <property type="match status" value="1"/>
</dbReference>
<protein>
    <submittedName>
        <fullName evidence="5">DNA-binding transcriptional regulator, LacI/PurR family</fullName>
    </submittedName>
</protein>
<dbReference type="OrthoDB" id="189006at2"/>
<dbReference type="Pfam" id="PF00356">
    <property type="entry name" value="LacI"/>
    <property type="match status" value="1"/>
</dbReference>
<dbReference type="PROSITE" id="PS50932">
    <property type="entry name" value="HTH_LACI_2"/>
    <property type="match status" value="1"/>
</dbReference>
<keyword evidence="2 5" id="KW-0238">DNA-binding</keyword>
<organism evidence="5 6">
    <name type="scientific">Auraticoccus monumenti</name>
    <dbReference type="NCBI Taxonomy" id="675864"/>
    <lineage>
        <taxon>Bacteria</taxon>
        <taxon>Bacillati</taxon>
        <taxon>Actinomycetota</taxon>
        <taxon>Actinomycetes</taxon>
        <taxon>Propionibacteriales</taxon>
        <taxon>Propionibacteriaceae</taxon>
        <taxon>Auraticoccus</taxon>
    </lineage>
</organism>
<evidence type="ECO:0000256" key="2">
    <source>
        <dbReference type="ARBA" id="ARBA00023125"/>
    </source>
</evidence>
<evidence type="ECO:0000313" key="6">
    <source>
        <dbReference type="Proteomes" id="UP000198546"/>
    </source>
</evidence>
<evidence type="ECO:0000256" key="3">
    <source>
        <dbReference type="ARBA" id="ARBA00023163"/>
    </source>
</evidence>
<dbReference type="Gene3D" id="3.40.50.2300">
    <property type="match status" value="2"/>
</dbReference>
<dbReference type="STRING" id="675864.SAMN04489747_1551"/>